<feature type="region of interest" description="Disordered" evidence="1">
    <location>
        <begin position="46"/>
        <end position="78"/>
    </location>
</feature>
<evidence type="ECO:0008006" key="4">
    <source>
        <dbReference type="Google" id="ProtNLM"/>
    </source>
</evidence>
<reference evidence="2 3" key="1">
    <citation type="submission" date="2010-10" db="EMBL/GenBank/DDBJ databases">
        <title>Complete sequence of Mesorhizobium opportunistum WSM2075.</title>
        <authorList>
            <consortium name="US DOE Joint Genome Institute"/>
            <person name="Lucas S."/>
            <person name="Copeland A."/>
            <person name="Lapidus A."/>
            <person name="Cheng J.-F."/>
            <person name="Bruce D."/>
            <person name="Goodwin L."/>
            <person name="Pitluck S."/>
            <person name="Chertkov O."/>
            <person name="Misra M."/>
            <person name="Detter J.C."/>
            <person name="Han C."/>
            <person name="Tapia R."/>
            <person name="Land M."/>
            <person name="Hauser L."/>
            <person name="Kyrpides N."/>
            <person name="Ovchinnikova G."/>
            <person name="Mavrommatis K.M."/>
            <person name="Tiwari R.P."/>
            <person name="Howieson J.G."/>
            <person name="O'Hara G.W."/>
            <person name="Nandasena K.G."/>
            <person name="Woyke T."/>
        </authorList>
    </citation>
    <scope>NUCLEOTIDE SEQUENCE [LARGE SCALE GENOMIC DNA]</scope>
    <source>
        <strain evidence="3">LMG 24607 / HAMBI 3007 / WSM2075</strain>
    </source>
</reference>
<evidence type="ECO:0000313" key="3">
    <source>
        <dbReference type="Proteomes" id="UP000001623"/>
    </source>
</evidence>
<proteinExistence type="predicted"/>
<dbReference type="HOGENOM" id="CLU_205223_0_0_5"/>
<dbReference type="Proteomes" id="UP000001623">
    <property type="component" value="Chromosome"/>
</dbReference>
<organism evidence="2 3">
    <name type="scientific">Mesorhizobium opportunistum (strain LMG 24607 / HAMBI 3007 / WSM2075)</name>
    <dbReference type="NCBI Taxonomy" id="536019"/>
    <lineage>
        <taxon>Bacteria</taxon>
        <taxon>Pseudomonadati</taxon>
        <taxon>Pseudomonadota</taxon>
        <taxon>Alphaproteobacteria</taxon>
        <taxon>Hyphomicrobiales</taxon>
        <taxon>Phyllobacteriaceae</taxon>
        <taxon>Mesorhizobium</taxon>
    </lineage>
</organism>
<dbReference type="EMBL" id="CP002279">
    <property type="protein sequence ID" value="AEH87035.1"/>
    <property type="molecule type" value="Genomic_DNA"/>
</dbReference>
<gene>
    <name evidence="2" type="ordered locus">Mesop_2562</name>
</gene>
<dbReference type="AlphaFoldDB" id="F7XZP8"/>
<dbReference type="eggNOG" id="ENOG5033H1C">
    <property type="taxonomic scope" value="Bacteria"/>
</dbReference>
<dbReference type="KEGG" id="mop:Mesop_2562"/>
<evidence type="ECO:0000256" key="1">
    <source>
        <dbReference type="SAM" id="MobiDB-lite"/>
    </source>
</evidence>
<evidence type="ECO:0000313" key="2">
    <source>
        <dbReference type="EMBL" id="AEH87035.1"/>
    </source>
</evidence>
<protein>
    <recommendedName>
        <fullName evidence="4">HTH myb-type domain-containing protein</fullName>
    </recommendedName>
</protein>
<accession>F7XZP8</accession>
<sequence>MNCDMGGQAPKEPKQHRKPWTSDEVKILKQLAKENTPTRVIALKMERTPAAIQGKASDEDISLKPVNQSPYGSKKQPK</sequence>
<feature type="region of interest" description="Disordered" evidence="1">
    <location>
        <begin position="1"/>
        <end position="22"/>
    </location>
</feature>
<name>F7XZP8_MESOW</name>